<keyword evidence="1" id="KW-0812">Transmembrane</keyword>
<gene>
    <name evidence="2" type="ORF">H1P_1960004</name>
</gene>
<dbReference type="Proteomes" id="UP000320055">
    <property type="component" value="Unassembled WGS sequence"/>
</dbReference>
<keyword evidence="1" id="KW-0472">Membrane</keyword>
<protein>
    <submittedName>
        <fullName evidence="2">Uncharacterized protein</fullName>
    </submittedName>
</protein>
<dbReference type="EMBL" id="CAACVJ010000108">
    <property type="protein sequence ID" value="VEP13358.1"/>
    <property type="molecule type" value="Genomic_DNA"/>
</dbReference>
<sequence>MLKVVKLFSKPYLKSIECLLTLSQFDFVCTSSLIILSIYTTHKIR</sequence>
<feature type="transmembrane region" description="Helical" evidence="1">
    <location>
        <begin position="20"/>
        <end position="39"/>
    </location>
</feature>
<accession>A0A563VPG2</accession>
<evidence type="ECO:0000313" key="3">
    <source>
        <dbReference type="Proteomes" id="UP000320055"/>
    </source>
</evidence>
<reference evidence="2 3" key="1">
    <citation type="submission" date="2019-01" db="EMBL/GenBank/DDBJ databases">
        <authorList>
            <person name="Brito A."/>
        </authorList>
    </citation>
    <scope>NUCLEOTIDE SEQUENCE [LARGE SCALE GENOMIC DNA]</scope>
    <source>
        <strain evidence="2">1</strain>
    </source>
</reference>
<name>A0A563VPG2_9CYAN</name>
<evidence type="ECO:0000313" key="2">
    <source>
        <dbReference type="EMBL" id="VEP13358.1"/>
    </source>
</evidence>
<evidence type="ECO:0000256" key="1">
    <source>
        <dbReference type="SAM" id="Phobius"/>
    </source>
</evidence>
<keyword evidence="3" id="KW-1185">Reference proteome</keyword>
<dbReference type="AlphaFoldDB" id="A0A563VPG2"/>
<keyword evidence="1" id="KW-1133">Transmembrane helix</keyword>
<organism evidence="2 3">
    <name type="scientific">Hyella patelloides LEGE 07179</name>
    <dbReference type="NCBI Taxonomy" id="945734"/>
    <lineage>
        <taxon>Bacteria</taxon>
        <taxon>Bacillati</taxon>
        <taxon>Cyanobacteriota</taxon>
        <taxon>Cyanophyceae</taxon>
        <taxon>Pleurocapsales</taxon>
        <taxon>Hyellaceae</taxon>
        <taxon>Hyella</taxon>
    </lineage>
</organism>
<proteinExistence type="predicted"/>